<evidence type="ECO:0000256" key="1">
    <source>
        <dbReference type="SAM" id="MobiDB-lite"/>
    </source>
</evidence>
<dbReference type="AlphaFoldDB" id="C1N8J3"/>
<dbReference type="KEGG" id="mpp:MICPUCDRAFT_54107"/>
<dbReference type="GO" id="GO:0043622">
    <property type="term" value="P:cortical microtubule organization"/>
    <property type="evidence" value="ECO:0007669"/>
    <property type="project" value="InterPro"/>
</dbReference>
<feature type="region of interest" description="Disordered" evidence="1">
    <location>
        <begin position="1"/>
        <end position="42"/>
    </location>
</feature>
<dbReference type="STRING" id="564608.C1N8J3"/>
<dbReference type="Proteomes" id="UP000001876">
    <property type="component" value="Unassembled WGS sequence"/>
</dbReference>
<dbReference type="GO" id="GO:0004721">
    <property type="term" value="F:phosphoprotein phosphatase activity"/>
    <property type="evidence" value="ECO:0007669"/>
    <property type="project" value="InterPro"/>
</dbReference>
<feature type="compositionally biased region" description="Low complexity" evidence="1">
    <location>
        <begin position="1"/>
        <end position="20"/>
    </location>
</feature>
<dbReference type="GeneID" id="9689536"/>
<feature type="region of interest" description="Disordered" evidence="1">
    <location>
        <begin position="340"/>
        <end position="388"/>
    </location>
</feature>
<dbReference type="RefSeq" id="XP_003064276.1">
    <property type="nucleotide sequence ID" value="XM_003064230.1"/>
</dbReference>
<sequence>MVASSSRPHAASASVSAAPPTHLSTFPPPSSAAVASRLAGGQRLSRDLRDAIEARWRHDAAATDEFARVFSETAARHGASSEARHRSSAQQPSSPTPPPPTPRARVDARASSSSSSSSSSPSSRPMATTPSHRKLRERLDACDVSGVDAASIDWSALASVISSEAVAALGARGRGEAEGDGDDDADARVAFEVNSGGAVFFCIFSSPPPPSSEPAPEPATERVLVVKFCSDRLAAQSEYFAHEIASALGVDVPETRLFRRKPAAAAAAAAANKESDARASSFDEWSAMTRAAERAVAEWRDDADAADADARDAAGRMLGCLRAQHAALVMRFVRGGGLFSTTRSRSPKGKVLKERRAPRERGRMGSSLNANADDAGDESSDRPLRPFDTPARSAAAAEALGRVFVLDVLLGNADRMKCERLAWRGAFYTLVPHTTASAW</sequence>
<keyword evidence="3" id="KW-1185">Reference proteome</keyword>
<dbReference type="OrthoDB" id="10252009at2759"/>
<dbReference type="InterPro" id="IPR011009">
    <property type="entry name" value="Kinase-like_dom_sf"/>
</dbReference>
<dbReference type="SUPFAM" id="SSF56112">
    <property type="entry name" value="Protein kinase-like (PK-like)"/>
    <property type="match status" value="1"/>
</dbReference>
<name>C1N8J3_MICPC</name>
<organism evidence="3">
    <name type="scientific">Micromonas pusilla (strain CCMP1545)</name>
    <name type="common">Picoplanktonic green alga</name>
    <dbReference type="NCBI Taxonomy" id="564608"/>
    <lineage>
        <taxon>Eukaryota</taxon>
        <taxon>Viridiplantae</taxon>
        <taxon>Chlorophyta</taxon>
        <taxon>Mamiellophyceae</taxon>
        <taxon>Mamiellales</taxon>
        <taxon>Mamiellaceae</taxon>
        <taxon>Micromonas</taxon>
    </lineage>
</organism>
<dbReference type="PANTHER" id="PTHR47100:SF5">
    <property type="entry name" value="DUAL SPECIFICITY PROTEIN PHOSPHATASE PHS1"/>
    <property type="match status" value="1"/>
</dbReference>
<dbReference type="GO" id="GO:0009737">
    <property type="term" value="P:response to abscisic acid"/>
    <property type="evidence" value="ECO:0007669"/>
    <property type="project" value="InterPro"/>
</dbReference>
<proteinExistence type="predicted"/>
<feature type="region of interest" description="Disordered" evidence="1">
    <location>
        <begin position="72"/>
        <end position="137"/>
    </location>
</feature>
<dbReference type="PANTHER" id="PTHR47100">
    <property type="entry name" value="DUAL SPECIFICITY PROTEIN PHOSPHATASE PHS1"/>
    <property type="match status" value="1"/>
</dbReference>
<dbReference type="EMBL" id="GG663750">
    <property type="protein sequence ID" value="EEH51898.1"/>
    <property type="molecule type" value="Genomic_DNA"/>
</dbReference>
<evidence type="ECO:0000313" key="2">
    <source>
        <dbReference type="EMBL" id="EEH51898.1"/>
    </source>
</evidence>
<accession>C1N8J3</accession>
<feature type="compositionally biased region" description="Basic and acidic residues" evidence="1">
    <location>
        <begin position="351"/>
        <end position="363"/>
    </location>
</feature>
<protein>
    <submittedName>
        <fullName evidence="2">Predicted protein</fullName>
    </submittedName>
</protein>
<feature type="compositionally biased region" description="Low complexity" evidence="1">
    <location>
        <begin position="111"/>
        <end position="123"/>
    </location>
</feature>
<dbReference type="eggNOG" id="KOG1716">
    <property type="taxonomic scope" value="Eukaryota"/>
</dbReference>
<gene>
    <name evidence="2" type="ORF">MICPUCDRAFT_54107</name>
</gene>
<reference evidence="2 3" key="1">
    <citation type="journal article" date="2009" name="Science">
        <title>Green evolution and dynamic adaptations revealed by genomes of the marine picoeukaryotes Micromonas.</title>
        <authorList>
            <person name="Worden A.Z."/>
            <person name="Lee J.H."/>
            <person name="Mock T."/>
            <person name="Rouze P."/>
            <person name="Simmons M.P."/>
            <person name="Aerts A.L."/>
            <person name="Allen A.E."/>
            <person name="Cuvelier M.L."/>
            <person name="Derelle E."/>
            <person name="Everett M.V."/>
            <person name="Foulon E."/>
            <person name="Grimwood J."/>
            <person name="Gundlach H."/>
            <person name="Henrissat B."/>
            <person name="Napoli C."/>
            <person name="McDonald S.M."/>
            <person name="Parker M.S."/>
            <person name="Rombauts S."/>
            <person name="Salamov A."/>
            <person name="Von Dassow P."/>
            <person name="Badger J.H."/>
            <person name="Coutinho P.M."/>
            <person name="Demir E."/>
            <person name="Dubchak I."/>
            <person name="Gentemann C."/>
            <person name="Eikrem W."/>
            <person name="Gready J.E."/>
            <person name="John U."/>
            <person name="Lanier W."/>
            <person name="Lindquist E.A."/>
            <person name="Lucas S."/>
            <person name="Mayer K.F."/>
            <person name="Moreau H."/>
            <person name="Not F."/>
            <person name="Otillar R."/>
            <person name="Panaud O."/>
            <person name="Pangilinan J."/>
            <person name="Paulsen I."/>
            <person name="Piegu B."/>
            <person name="Poliakov A."/>
            <person name="Robbens S."/>
            <person name="Schmutz J."/>
            <person name="Toulza E."/>
            <person name="Wyss T."/>
            <person name="Zelensky A."/>
            <person name="Zhou K."/>
            <person name="Armbrust E.V."/>
            <person name="Bhattacharya D."/>
            <person name="Goodenough U.W."/>
            <person name="Van de Peer Y."/>
            <person name="Grigoriev I.V."/>
        </authorList>
    </citation>
    <scope>NUCLEOTIDE SEQUENCE [LARGE SCALE GENOMIC DNA]</scope>
    <source>
        <strain evidence="2 3">CCMP1545</strain>
    </source>
</reference>
<dbReference type="InterPro" id="IPR035010">
    <property type="entry name" value="PHS1"/>
</dbReference>
<evidence type="ECO:0000313" key="3">
    <source>
        <dbReference type="Proteomes" id="UP000001876"/>
    </source>
</evidence>